<dbReference type="InterPro" id="IPR037018">
    <property type="entry name" value="GH65_N"/>
</dbReference>
<name>A0ABW0EE73_9BACT</name>
<protein>
    <submittedName>
        <fullName evidence="7">Glycoside hydrolase family 65 protein</fullName>
    </submittedName>
</protein>
<evidence type="ECO:0000256" key="3">
    <source>
        <dbReference type="ARBA" id="ARBA00022679"/>
    </source>
</evidence>
<gene>
    <name evidence="7" type="ORF">ACFPIB_11400</name>
</gene>
<feature type="domain" description="Glycoside hydrolase family 65 N-terminal" evidence="6">
    <location>
        <begin position="10"/>
        <end position="266"/>
    </location>
</feature>
<dbReference type="PIRSF" id="PIRSF036289">
    <property type="entry name" value="Glycosyl_hydrolase_malt_phosph"/>
    <property type="match status" value="1"/>
</dbReference>
<evidence type="ECO:0000256" key="1">
    <source>
        <dbReference type="ARBA" id="ARBA00006768"/>
    </source>
</evidence>
<evidence type="ECO:0000256" key="2">
    <source>
        <dbReference type="ARBA" id="ARBA00022676"/>
    </source>
</evidence>
<dbReference type="PANTHER" id="PTHR11051:SF8">
    <property type="entry name" value="PROTEIN-GLUCOSYLGALACTOSYLHYDROXYLYSINE GLUCOSIDASE"/>
    <property type="match status" value="1"/>
</dbReference>
<reference evidence="8" key="1">
    <citation type="journal article" date="2019" name="Int. J. Syst. Evol. Microbiol.">
        <title>The Global Catalogue of Microorganisms (GCM) 10K type strain sequencing project: providing services to taxonomists for standard genome sequencing and annotation.</title>
        <authorList>
            <consortium name="The Broad Institute Genomics Platform"/>
            <consortium name="The Broad Institute Genome Sequencing Center for Infectious Disease"/>
            <person name="Wu L."/>
            <person name="Ma J."/>
        </authorList>
    </citation>
    <scope>NUCLEOTIDE SEQUENCE [LARGE SCALE GENOMIC DNA]</scope>
    <source>
        <strain evidence="8">KACC 12602</strain>
    </source>
</reference>
<dbReference type="Pfam" id="PF03632">
    <property type="entry name" value="Glyco_hydro_65m"/>
    <property type="match status" value="1"/>
</dbReference>
<keyword evidence="7" id="KW-0378">Hydrolase</keyword>
<dbReference type="InterPro" id="IPR008928">
    <property type="entry name" value="6-hairpin_glycosidase_sf"/>
</dbReference>
<dbReference type="InterPro" id="IPR011013">
    <property type="entry name" value="Gal_mutarotase_sf_dom"/>
</dbReference>
<dbReference type="EMBL" id="JBHSKT010000006">
    <property type="protein sequence ID" value="MFC5271219.1"/>
    <property type="molecule type" value="Genomic_DNA"/>
</dbReference>
<feature type="domain" description="Glycoside hydrolase family 65 C-terminal" evidence="5">
    <location>
        <begin position="732"/>
        <end position="791"/>
    </location>
</feature>
<dbReference type="RefSeq" id="WP_378017586.1">
    <property type="nucleotide sequence ID" value="NZ_JBHSKT010000006.1"/>
</dbReference>
<dbReference type="Gene3D" id="2.60.420.10">
    <property type="entry name" value="Maltose phosphorylase, domain 3"/>
    <property type="match status" value="1"/>
</dbReference>
<dbReference type="InterPro" id="IPR017045">
    <property type="entry name" value="Malt_Pase/Glycosyl_Hdrlase"/>
</dbReference>
<dbReference type="Pfam" id="PF03633">
    <property type="entry name" value="Glyco_hydro_65C"/>
    <property type="match status" value="1"/>
</dbReference>
<feature type="domain" description="Glycoside hydrolase family 65 central catalytic" evidence="4">
    <location>
        <begin position="320"/>
        <end position="718"/>
    </location>
</feature>
<comment type="caution">
    <text evidence="7">The sequence shown here is derived from an EMBL/GenBank/DDBJ whole genome shotgun (WGS) entry which is preliminary data.</text>
</comment>
<keyword evidence="8" id="KW-1185">Reference proteome</keyword>
<comment type="similarity">
    <text evidence="1">Belongs to the glycosyl hydrolase 65 family.</text>
</comment>
<evidence type="ECO:0000313" key="7">
    <source>
        <dbReference type="EMBL" id="MFC5271219.1"/>
    </source>
</evidence>
<dbReference type="Gene3D" id="2.70.98.40">
    <property type="entry name" value="Glycoside hydrolase, family 65, N-terminal domain"/>
    <property type="match status" value="1"/>
</dbReference>
<keyword evidence="2" id="KW-0328">Glycosyltransferase</keyword>
<dbReference type="SUPFAM" id="SSF48208">
    <property type="entry name" value="Six-hairpin glycosidases"/>
    <property type="match status" value="1"/>
</dbReference>
<evidence type="ECO:0000259" key="5">
    <source>
        <dbReference type="Pfam" id="PF03633"/>
    </source>
</evidence>
<keyword evidence="3" id="KW-0808">Transferase</keyword>
<dbReference type="PANTHER" id="PTHR11051">
    <property type="entry name" value="GLYCOSYL HYDROLASE-RELATED"/>
    <property type="match status" value="1"/>
</dbReference>
<evidence type="ECO:0000259" key="4">
    <source>
        <dbReference type="Pfam" id="PF03632"/>
    </source>
</evidence>
<dbReference type="Pfam" id="PF03636">
    <property type="entry name" value="Glyco_hydro_65N"/>
    <property type="match status" value="1"/>
</dbReference>
<organism evidence="7 8">
    <name type="scientific">Adhaeribacter terreus</name>
    <dbReference type="NCBI Taxonomy" id="529703"/>
    <lineage>
        <taxon>Bacteria</taxon>
        <taxon>Pseudomonadati</taxon>
        <taxon>Bacteroidota</taxon>
        <taxon>Cytophagia</taxon>
        <taxon>Cytophagales</taxon>
        <taxon>Hymenobacteraceae</taxon>
        <taxon>Adhaeribacter</taxon>
    </lineage>
</organism>
<dbReference type="GO" id="GO:0016787">
    <property type="term" value="F:hydrolase activity"/>
    <property type="evidence" value="ECO:0007669"/>
    <property type="project" value="UniProtKB-KW"/>
</dbReference>
<dbReference type="Gene3D" id="1.50.10.10">
    <property type="match status" value="1"/>
</dbReference>
<dbReference type="Proteomes" id="UP001596161">
    <property type="component" value="Unassembled WGS sequence"/>
</dbReference>
<accession>A0ABW0EE73</accession>
<sequence length="801" mass="92663">METDNWKIVYENWLPEEQAHREALCTLGNGYFAARGAAEESSADGVHYPGTYLAGGYNRLRSEVAGRTIENEDLVNWPNWLSLNFRHPNENWFGLAEVTIIYFRKELDLKNGTLHRHLRFRDQNGRETSLKSTRLVSMAQPHIAALQWELTPENWSGIIEICSALDGTVKNKGVARYQALNDQHLEITATGNDETQHYIYLEARTNQSEISMAQVARTRFYSEFPAQSPLYALEQRANYVAHAFQIPCENQKTVRIEKVVVLYTSRDFAISEPLLEARRAVEHAPDFSELLAAHSLAWQHLWHRCDLVVATNDRTQQILRLHIFHLLQTVSLHTADLDVGIPARGWHGEAYRGHIFWDELFIFSFLNLRLPELARELLMYRYRRLPEARFAARGAGYRGAMFPWQSGSNGREESQVIHLNPKSGNWLPDDTYLQRHINAAVAYNVWHYFQTTGNSEFLNLYGAEMIFEIALFWASLASWSEEKQRFEIKGVVGPDEYHTRYPDAETPGLNNNAYTNFMAVWVLDVALQLSEIIGEKRQAELFEKLKISAAELERWEQISRQMFIPFINHTKQVISQFEGYEALQELDIRKYRETEGKMLRLDRILEKEGLDINRYKASKQADVLMLFYLFSTEKLLDIFTRLGYDFKPEHIFANIIYYEKRTTHGSTLSKIVYSWVLARSNRKRCWGDFQTALLSDIEDIQGGTTSEGIHLGAMAGSVDLVQRCFTGLVMSNHELLLNPVLPDKIYYLELRLKYLGNWLSVKLTQQKLVVAADPDWKNEICLNFRGKMHTLRAGDVQEIDL</sequence>
<evidence type="ECO:0000313" key="8">
    <source>
        <dbReference type="Proteomes" id="UP001596161"/>
    </source>
</evidence>
<dbReference type="InterPro" id="IPR012341">
    <property type="entry name" value="6hp_glycosidase-like_sf"/>
</dbReference>
<evidence type="ECO:0000259" key="6">
    <source>
        <dbReference type="Pfam" id="PF03636"/>
    </source>
</evidence>
<dbReference type="InterPro" id="IPR005194">
    <property type="entry name" value="Glyco_hydro_65_C"/>
</dbReference>
<proteinExistence type="inferred from homology"/>
<dbReference type="InterPro" id="IPR005196">
    <property type="entry name" value="Glyco_hydro_65_N"/>
</dbReference>
<dbReference type="InterPro" id="IPR005195">
    <property type="entry name" value="Glyco_hydro_65_M"/>
</dbReference>
<dbReference type="SUPFAM" id="SSF74650">
    <property type="entry name" value="Galactose mutarotase-like"/>
    <property type="match status" value="1"/>
</dbReference>